<dbReference type="InterPro" id="IPR025827">
    <property type="entry name" value="Zn_ribbon_recom_dom"/>
</dbReference>
<accession>A0A1T4QC72</accession>
<dbReference type="FunFam" id="3.40.50.1390:FF:000009">
    <property type="entry name" value="Recombinase family protein"/>
    <property type="match status" value="1"/>
</dbReference>
<dbReference type="PROSITE" id="PS51736">
    <property type="entry name" value="RECOMBINASES_3"/>
    <property type="match status" value="1"/>
</dbReference>
<organism evidence="9 10">
    <name type="scientific">Carboxydocella sporoproducens DSM 16521</name>
    <dbReference type="NCBI Taxonomy" id="1121270"/>
    <lineage>
        <taxon>Bacteria</taxon>
        <taxon>Bacillati</taxon>
        <taxon>Bacillota</taxon>
        <taxon>Clostridia</taxon>
        <taxon>Eubacteriales</taxon>
        <taxon>Clostridiales Family XVI. Incertae Sedis</taxon>
        <taxon>Carboxydocella</taxon>
    </lineage>
</organism>
<dbReference type="GO" id="GO:0015074">
    <property type="term" value="P:DNA integration"/>
    <property type="evidence" value="ECO:0007669"/>
    <property type="project" value="UniProtKB-KW"/>
</dbReference>
<keyword evidence="10" id="KW-1185">Reference proteome</keyword>
<dbReference type="GO" id="GO:0003677">
    <property type="term" value="F:DNA binding"/>
    <property type="evidence" value="ECO:0007669"/>
    <property type="project" value="UniProtKB-KW"/>
</dbReference>
<dbReference type="Pfam" id="PF07508">
    <property type="entry name" value="Recombinase"/>
    <property type="match status" value="1"/>
</dbReference>
<feature type="domain" description="Resolvase/invertase-type recombinase catalytic" evidence="7">
    <location>
        <begin position="3"/>
        <end position="151"/>
    </location>
</feature>
<proteinExistence type="predicted"/>
<keyword evidence="2" id="KW-0238">DNA-binding</keyword>
<evidence type="ECO:0000256" key="1">
    <source>
        <dbReference type="ARBA" id="ARBA00022908"/>
    </source>
</evidence>
<protein>
    <submittedName>
        <fullName evidence="9">Site-specific DNA recombinase</fullName>
    </submittedName>
</protein>
<keyword evidence="6" id="KW-0175">Coiled coil</keyword>
<dbReference type="GO" id="GO:0000150">
    <property type="term" value="F:DNA strand exchange activity"/>
    <property type="evidence" value="ECO:0007669"/>
    <property type="project" value="InterPro"/>
</dbReference>
<dbReference type="SMART" id="SM00857">
    <property type="entry name" value="Resolvase"/>
    <property type="match status" value="1"/>
</dbReference>
<dbReference type="EMBL" id="FUXM01000018">
    <property type="protein sequence ID" value="SKA01216.1"/>
    <property type="molecule type" value="Genomic_DNA"/>
</dbReference>
<dbReference type="Proteomes" id="UP000189933">
    <property type="component" value="Unassembled WGS sequence"/>
</dbReference>
<evidence type="ECO:0000256" key="3">
    <source>
        <dbReference type="ARBA" id="ARBA00023172"/>
    </source>
</evidence>
<dbReference type="InterPro" id="IPR050639">
    <property type="entry name" value="SSR_resolvase"/>
</dbReference>
<evidence type="ECO:0000256" key="4">
    <source>
        <dbReference type="PIRSR" id="PIRSR606118-50"/>
    </source>
</evidence>
<dbReference type="Pfam" id="PF13408">
    <property type="entry name" value="Zn_ribbon_recom"/>
    <property type="match status" value="1"/>
</dbReference>
<dbReference type="OrthoDB" id="9781670at2"/>
<evidence type="ECO:0000256" key="6">
    <source>
        <dbReference type="SAM" id="Coils"/>
    </source>
</evidence>
<evidence type="ECO:0000256" key="5">
    <source>
        <dbReference type="PROSITE-ProRule" id="PRU10137"/>
    </source>
</evidence>
<dbReference type="InterPro" id="IPR006119">
    <property type="entry name" value="Resolv_N"/>
</dbReference>
<evidence type="ECO:0000313" key="9">
    <source>
        <dbReference type="EMBL" id="SKA01216.1"/>
    </source>
</evidence>
<dbReference type="PROSITE" id="PS51737">
    <property type="entry name" value="RECOMBINASE_DNA_BIND"/>
    <property type="match status" value="1"/>
</dbReference>
<dbReference type="CDD" id="cd00338">
    <property type="entry name" value="Ser_Recombinase"/>
    <property type="match status" value="1"/>
</dbReference>
<evidence type="ECO:0000259" key="8">
    <source>
        <dbReference type="PROSITE" id="PS51737"/>
    </source>
</evidence>
<keyword evidence="3" id="KW-0233">DNA recombination</keyword>
<dbReference type="InterPro" id="IPR006118">
    <property type="entry name" value="Recombinase_CS"/>
</dbReference>
<feature type="coiled-coil region" evidence="6">
    <location>
        <begin position="392"/>
        <end position="419"/>
    </location>
</feature>
<dbReference type="InterPro" id="IPR011109">
    <property type="entry name" value="DNA_bind_recombinase_dom"/>
</dbReference>
<dbReference type="Pfam" id="PF00239">
    <property type="entry name" value="Resolvase"/>
    <property type="match status" value="1"/>
</dbReference>
<gene>
    <name evidence="9" type="ORF">SAMN02745885_01606</name>
</gene>
<evidence type="ECO:0000313" key="10">
    <source>
        <dbReference type="Proteomes" id="UP000189933"/>
    </source>
</evidence>
<dbReference type="Gene3D" id="3.40.50.1390">
    <property type="entry name" value="Resolvase, N-terminal catalytic domain"/>
    <property type="match status" value="1"/>
</dbReference>
<feature type="domain" description="Recombinase" evidence="8">
    <location>
        <begin position="160"/>
        <end position="264"/>
    </location>
</feature>
<dbReference type="AlphaFoldDB" id="A0A1T4QC72"/>
<dbReference type="InterPro" id="IPR036162">
    <property type="entry name" value="Resolvase-like_N_sf"/>
</dbReference>
<dbReference type="Gene3D" id="3.90.1750.20">
    <property type="entry name" value="Putative Large Serine Recombinase, Chain B, Domain 2"/>
    <property type="match status" value="1"/>
</dbReference>
<reference evidence="10" key="1">
    <citation type="submission" date="2017-02" db="EMBL/GenBank/DDBJ databases">
        <authorList>
            <person name="Varghese N."/>
            <person name="Submissions S."/>
        </authorList>
    </citation>
    <scope>NUCLEOTIDE SEQUENCE [LARGE SCALE GENOMIC DNA]</scope>
    <source>
        <strain evidence="10">DSM 16521</strain>
    </source>
</reference>
<sequence length="475" mass="55223">MKKVGIYIRVSTQEQAEEGYSIQAQKDRLISYCKAKDWNIVDIYVDGGYSGSNLDRPGIQKLIEDVNNGKLEVVLVYKLDRLSRAQKDTLYLIEDVFLKNNVDFVSMNESFDTSTPFGRAMIGILSVFAQLERETIKERSLMGRIERAKEGLFHGGGYAPIGYDYIDGKLLINEYEAMQVRKVYDLYLAGNGADKIAKIMHDKGYKHKYGDWSYTSSVRNVLDNPIYIGKITYCGLVCDGLHEPIISQEVFERVQAMRERKRRSYKRVYESNSLLAGLIFCGNCGARYFVRYISGKYKYYACYSRAKNHRHMIKDPNCKNKSWHIPELDKMVQDEVLKLAFDRKHLEKLLKRKQEQNSPATENTEMIQKQITSINKQIGRLMDLYQIESMPVEEISKRIEDLYNKKKALEKQLPDSKLNPKVVDQFTLDGVNAILDNIKLAWEYAGMEERRNILRSLIDRILIYDDKIKIEWSFI</sequence>
<dbReference type="RefSeq" id="WP_078665661.1">
    <property type="nucleotide sequence ID" value="NZ_FUXM01000018.1"/>
</dbReference>
<dbReference type="SUPFAM" id="SSF53041">
    <property type="entry name" value="Resolvase-like"/>
    <property type="match status" value="1"/>
</dbReference>
<name>A0A1T4QC72_9FIRM</name>
<feature type="active site" description="O-(5'-phospho-DNA)-serine intermediate" evidence="4 5">
    <location>
        <position position="11"/>
    </location>
</feature>
<evidence type="ECO:0000259" key="7">
    <source>
        <dbReference type="PROSITE" id="PS51736"/>
    </source>
</evidence>
<dbReference type="PANTHER" id="PTHR30461">
    <property type="entry name" value="DNA-INVERTASE FROM LAMBDOID PROPHAGE"/>
    <property type="match status" value="1"/>
</dbReference>
<keyword evidence="1" id="KW-0229">DNA integration</keyword>
<evidence type="ECO:0000256" key="2">
    <source>
        <dbReference type="ARBA" id="ARBA00023125"/>
    </source>
</evidence>
<dbReference type="InterPro" id="IPR038109">
    <property type="entry name" value="DNA_bind_recomb_sf"/>
</dbReference>
<dbReference type="PANTHER" id="PTHR30461:SF23">
    <property type="entry name" value="DNA RECOMBINASE-RELATED"/>
    <property type="match status" value="1"/>
</dbReference>
<dbReference type="PROSITE" id="PS00397">
    <property type="entry name" value="RECOMBINASES_1"/>
    <property type="match status" value="1"/>
</dbReference>